<dbReference type="AlphaFoldDB" id="A0A8A1LY45"/>
<evidence type="ECO:0000313" key="2">
    <source>
        <dbReference type="Proteomes" id="UP000663671"/>
    </source>
</evidence>
<dbReference type="VEuPathDB" id="FungiDB:I7I51_07568"/>
<dbReference type="Proteomes" id="UP000663671">
    <property type="component" value="Chromosome 2"/>
</dbReference>
<sequence length="191" mass="20829">MRAIHQTSETGFKILSGLLHKLCGASVDPAVHPNVPHSSNQTNTSAGPSSLIVIVSHVHVLYIKILWANPAPGTGTVHEYLFTSLAASLKVSIFSPKGDKQQAPFASNWLPRPPRSSSTRFIRQDKMLNGRCDCRSSDLPPAGNFQQALMGRADSLNQQHGLIFRLCSFTTIPSPLPYPDCHIYSFPAVLN</sequence>
<proteinExistence type="predicted"/>
<accession>A0A8A1LY45</accession>
<reference evidence="1" key="1">
    <citation type="submission" date="2021-01" db="EMBL/GenBank/DDBJ databases">
        <title>Chromosome-level genome assembly of a human fungal pathogen reveals clustering of transcriptionally co-regulated genes.</title>
        <authorList>
            <person name="Voorhies M."/>
            <person name="Cohen S."/>
            <person name="Shea T.P."/>
            <person name="Petrus S."/>
            <person name="Munoz J.F."/>
            <person name="Poplawski S."/>
            <person name="Goldman W.E."/>
            <person name="Michael T."/>
            <person name="Cuomo C.A."/>
            <person name="Sil A."/>
            <person name="Beyhan S."/>
        </authorList>
    </citation>
    <scope>NUCLEOTIDE SEQUENCE</scope>
    <source>
        <strain evidence="1">WU24</strain>
    </source>
</reference>
<protein>
    <submittedName>
        <fullName evidence="1">No significant blast hit</fullName>
    </submittedName>
</protein>
<name>A0A8A1LY45_AJECA</name>
<dbReference type="EMBL" id="CP069109">
    <property type="protein sequence ID" value="QSS58145.1"/>
    <property type="molecule type" value="Genomic_DNA"/>
</dbReference>
<evidence type="ECO:0000313" key="1">
    <source>
        <dbReference type="EMBL" id="QSS58145.1"/>
    </source>
</evidence>
<gene>
    <name evidence="1" type="ORF">I7I51_07568</name>
</gene>
<organism evidence="1 2">
    <name type="scientific">Ajellomyces capsulatus</name>
    <name type="common">Darling's disease fungus</name>
    <name type="synonym">Histoplasma capsulatum</name>
    <dbReference type="NCBI Taxonomy" id="5037"/>
    <lineage>
        <taxon>Eukaryota</taxon>
        <taxon>Fungi</taxon>
        <taxon>Dikarya</taxon>
        <taxon>Ascomycota</taxon>
        <taxon>Pezizomycotina</taxon>
        <taxon>Eurotiomycetes</taxon>
        <taxon>Eurotiomycetidae</taxon>
        <taxon>Onygenales</taxon>
        <taxon>Ajellomycetaceae</taxon>
        <taxon>Histoplasma</taxon>
    </lineage>
</organism>